<reference evidence="2 3" key="1">
    <citation type="submission" date="2016-05" db="EMBL/GenBank/DDBJ databases">
        <title>Complete genome sequence of Novosphingobium guangzhouense SA925(T).</title>
        <authorList>
            <person name="Sha S."/>
        </authorList>
    </citation>
    <scope>NUCLEOTIDE SEQUENCE [LARGE SCALE GENOMIC DNA]</scope>
    <source>
        <strain evidence="2 3">SA925</strain>
    </source>
</reference>
<dbReference type="Gene3D" id="3.30.110.170">
    <property type="entry name" value="Protein of unknown function (DUF541), domain 1"/>
    <property type="match status" value="1"/>
</dbReference>
<comment type="caution">
    <text evidence="2">The sequence shown here is derived from an EMBL/GenBank/DDBJ whole genome shotgun (WGS) entry which is preliminary data.</text>
</comment>
<organism evidence="2 3">
    <name type="scientific">Novosphingobium guangzhouense</name>
    <dbReference type="NCBI Taxonomy" id="1850347"/>
    <lineage>
        <taxon>Bacteria</taxon>
        <taxon>Pseudomonadati</taxon>
        <taxon>Pseudomonadota</taxon>
        <taxon>Alphaproteobacteria</taxon>
        <taxon>Sphingomonadales</taxon>
        <taxon>Sphingomonadaceae</taxon>
        <taxon>Novosphingobium</taxon>
    </lineage>
</organism>
<dbReference type="PANTHER" id="PTHR34387">
    <property type="entry name" value="SLR1258 PROTEIN"/>
    <property type="match status" value="1"/>
</dbReference>
<proteinExistence type="predicted"/>
<dbReference type="EMBL" id="LYMM01000078">
    <property type="protein sequence ID" value="PNU02337.1"/>
    <property type="molecule type" value="Genomic_DNA"/>
</dbReference>
<dbReference type="GO" id="GO:0006974">
    <property type="term" value="P:DNA damage response"/>
    <property type="evidence" value="ECO:0007669"/>
    <property type="project" value="TreeGrafter"/>
</dbReference>
<evidence type="ECO:0000313" key="3">
    <source>
        <dbReference type="Proteomes" id="UP000236327"/>
    </source>
</evidence>
<dbReference type="InterPro" id="IPR052022">
    <property type="entry name" value="26kDa_periplasmic_antigen"/>
</dbReference>
<feature type="signal peptide" evidence="1">
    <location>
        <begin position="1"/>
        <end position="18"/>
    </location>
</feature>
<dbReference type="OrthoDB" id="7583059at2"/>
<dbReference type="PANTHER" id="PTHR34387:SF2">
    <property type="entry name" value="SLR1258 PROTEIN"/>
    <property type="match status" value="1"/>
</dbReference>
<keyword evidence="1" id="KW-0732">Signal</keyword>
<dbReference type="Proteomes" id="UP000236327">
    <property type="component" value="Unassembled WGS sequence"/>
</dbReference>
<dbReference type="RefSeq" id="WP_103098847.1">
    <property type="nucleotide sequence ID" value="NZ_LYMM01000078.1"/>
</dbReference>
<dbReference type="Gene3D" id="3.30.70.2970">
    <property type="entry name" value="Protein of unknown function (DUF541), domain 2"/>
    <property type="match status" value="1"/>
</dbReference>
<evidence type="ECO:0000256" key="1">
    <source>
        <dbReference type="SAM" id="SignalP"/>
    </source>
</evidence>
<feature type="chain" id="PRO_5014398439" description="SIMPL domain-containing protein" evidence="1">
    <location>
        <begin position="19"/>
        <end position="253"/>
    </location>
</feature>
<dbReference type="AlphaFoldDB" id="A0A2K2FU68"/>
<name>A0A2K2FU68_9SPHN</name>
<dbReference type="InterPro" id="IPR007497">
    <property type="entry name" value="SIMPL/DUF541"/>
</dbReference>
<dbReference type="Pfam" id="PF04402">
    <property type="entry name" value="SIMPL"/>
    <property type="match status" value="1"/>
</dbReference>
<protein>
    <recommendedName>
        <fullName evidence="4">SIMPL domain-containing protein</fullName>
    </recommendedName>
</protein>
<keyword evidence="3" id="KW-1185">Reference proteome</keyword>
<evidence type="ECO:0008006" key="4">
    <source>
        <dbReference type="Google" id="ProtNLM"/>
    </source>
</evidence>
<evidence type="ECO:0000313" key="2">
    <source>
        <dbReference type="EMBL" id="PNU02337.1"/>
    </source>
</evidence>
<accession>A0A2K2FU68</accession>
<gene>
    <name evidence="2" type="ORF">A8V01_26565</name>
</gene>
<sequence>MRIVALAILMATPGSTAAAQTVQAPQILVSASGTAKTVPDMATINFTLRGEGATSDEAASKLRDQAAAMSASIKGFLPGAVDFRSSSFSMAQVRSRECDASPYGQQRLSTGACAIIGYIATMPVSVDTSRPKDAGTLVSLIGRSGGLDAAVQRFWLRDDAAARSQAMQAALANAQAKAKLIAQGSGTRLGPVLRVQDADYREVTMEPDIVQAAGSHAVAPPAPPPPPPPVQVELTPRPIETTVRLMVSYSIGN</sequence>